<evidence type="ECO:0000259" key="1">
    <source>
        <dbReference type="Pfam" id="PF05699"/>
    </source>
</evidence>
<evidence type="ECO:0000259" key="2">
    <source>
        <dbReference type="Pfam" id="PF14372"/>
    </source>
</evidence>
<proteinExistence type="predicted"/>
<dbReference type="InterPro" id="IPR008906">
    <property type="entry name" value="HATC_C_dom"/>
</dbReference>
<protein>
    <submittedName>
        <fullName evidence="3">Uncharacterized protein</fullName>
    </submittedName>
</protein>
<keyword evidence="4" id="KW-1185">Reference proteome</keyword>
<dbReference type="GO" id="GO:0003677">
    <property type="term" value="F:DNA binding"/>
    <property type="evidence" value="ECO:0007669"/>
    <property type="project" value="InterPro"/>
</dbReference>
<dbReference type="SUPFAM" id="SSF53098">
    <property type="entry name" value="Ribonuclease H-like"/>
    <property type="match status" value="1"/>
</dbReference>
<dbReference type="GO" id="GO:0046983">
    <property type="term" value="F:protein dimerization activity"/>
    <property type="evidence" value="ECO:0007669"/>
    <property type="project" value="InterPro"/>
</dbReference>
<dbReference type="PANTHER" id="PTHR23272:SF184">
    <property type="entry name" value="OS03G0311250 PROTEIN"/>
    <property type="match status" value="1"/>
</dbReference>
<organism evidence="3 4">
    <name type="scientific">Acorus gramineus</name>
    <name type="common">Dwarf sweet flag</name>
    <dbReference type="NCBI Taxonomy" id="55184"/>
    <lineage>
        <taxon>Eukaryota</taxon>
        <taxon>Viridiplantae</taxon>
        <taxon>Streptophyta</taxon>
        <taxon>Embryophyta</taxon>
        <taxon>Tracheophyta</taxon>
        <taxon>Spermatophyta</taxon>
        <taxon>Magnoliopsida</taxon>
        <taxon>Liliopsida</taxon>
        <taxon>Acoraceae</taxon>
        <taxon>Acorus</taxon>
    </lineage>
</organism>
<reference evidence="3" key="2">
    <citation type="submission" date="2023-06" db="EMBL/GenBank/DDBJ databases">
        <authorList>
            <person name="Ma L."/>
            <person name="Liu K.-W."/>
            <person name="Li Z."/>
            <person name="Hsiao Y.-Y."/>
            <person name="Qi Y."/>
            <person name="Fu T."/>
            <person name="Tang G."/>
            <person name="Zhang D."/>
            <person name="Sun W.-H."/>
            <person name="Liu D.-K."/>
            <person name="Li Y."/>
            <person name="Chen G.-Z."/>
            <person name="Liu X.-D."/>
            <person name="Liao X.-Y."/>
            <person name="Jiang Y.-T."/>
            <person name="Yu X."/>
            <person name="Hao Y."/>
            <person name="Huang J."/>
            <person name="Zhao X.-W."/>
            <person name="Ke S."/>
            <person name="Chen Y.-Y."/>
            <person name="Wu W.-L."/>
            <person name="Hsu J.-L."/>
            <person name="Lin Y.-F."/>
            <person name="Huang M.-D."/>
            <person name="Li C.-Y."/>
            <person name="Huang L."/>
            <person name="Wang Z.-W."/>
            <person name="Zhao X."/>
            <person name="Zhong W.-Y."/>
            <person name="Peng D.-H."/>
            <person name="Ahmad S."/>
            <person name="Lan S."/>
            <person name="Zhang J.-S."/>
            <person name="Tsai W.-C."/>
            <person name="Van De Peer Y."/>
            <person name="Liu Z.-J."/>
        </authorList>
    </citation>
    <scope>NUCLEOTIDE SEQUENCE</scope>
    <source>
        <strain evidence="3">SCP</strain>
        <tissue evidence="3">Leaves</tissue>
    </source>
</reference>
<dbReference type="Pfam" id="PF14372">
    <property type="entry name" value="hAT-like_RNase-H"/>
    <property type="match status" value="1"/>
</dbReference>
<dbReference type="EMBL" id="JAUJYN010000005">
    <property type="protein sequence ID" value="KAK1272191.1"/>
    <property type="molecule type" value="Genomic_DNA"/>
</dbReference>
<name>A0AAV9B753_ACOGR</name>
<dbReference type="AlphaFoldDB" id="A0AAV9B753"/>
<gene>
    <name evidence="3" type="ORF">QJS04_geneDACA016203</name>
</gene>
<dbReference type="Pfam" id="PF05699">
    <property type="entry name" value="Dimer_Tnp_hAT"/>
    <property type="match status" value="1"/>
</dbReference>
<dbReference type="Proteomes" id="UP001179952">
    <property type="component" value="Unassembled WGS sequence"/>
</dbReference>
<sequence>MLGSALELRRAFERLADFDHSYSDLPTSEEWDVGSRVHGCLKVFYEASTSLSGSKYVTANLYFHDVCDVHIHLLEWLNDGEHLYIQRMATTMMLKFQKYWEDCSLILTVALVLDPRFKMEYVDYTYRQLYGDGAAFIHTERVRSYLYELYSEYAANELNLYLEETIFPDESGFNLLFWWRSYGTKFPILSKMARDILAVPVSSVASESAFFFLSFG</sequence>
<dbReference type="PANTHER" id="PTHR23272">
    <property type="entry name" value="BED FINGER-RELATED"/>
    <property type="match status" value="1"/>
</dbReference>
<feature type="domain" description="hAT-like transposase RNase-H fold" evidence="2">
    <location>
        <begin position="52"/>
        <end position="153"/>
    </location>
</feature>
<evidence type="ECO:0000313" key="3">
    <source>
        <dbReference type="EMBL" id="KAK1272191.1"/>
    </source>
</evidence>
<dbReference type="InterPro" id="IPR012337">
    <property type="entry name" value="RNaseH-like_sf"/>
</dbReference>
<reference evidence="3" key="1">
    <citation type="journal article" date="2023" name="Nat. Commun.">
        <title>Diploid and tetraploid genomes of Acorus and the evolution of monocots.</title>
        <authorList>
            <person name="Ma L."/>
            <person name="Liu K.W."/>
            <person name="Li Z."/>
            <person name="Hsiao Y.Y."/>
            <person name="Qi Y."/>
            <person name="Fu T."/>
            <person name="Tang G.D."/>
            <person name="Zhang D."/>
            <person name="Sun W.H."/>
            <person name="Liu D.K."/>
            <person name="Li Y."/>
            <person name="Chen G.Z."/>
            <person name="Liu X.D."/>
            <person name="Liao X.Y."/>
            <person name="Jiang Y.T."/>
            <person name="Yu X."/>
            <person name="Hao Y."/>
            <person name="Huang J."/>
            <person name="Zhao X.W."/>
            <person name="Ke S."/>
            <person name="Chen Y.Y."/>
            <person name="Wu W.L."/>
            <person name="Hsu J.L."/>
            <person name="Lin Y.F."/>
            <person name="Huang M.D."/>
            <person name="Li C.Y."/>
            <person name="Huang L."/>
            <person name="Wang Z.W."/>
            <person name="Zhao X."/>
            <person name="Zhong W.Y."/>
            <person name="Peng D.H."/>
            <person name="Ahmad S."/>
            <person name="Lan S."/>
            <person name="Zhang J.S."/>
            <person name="Tsai W.C."/>
            <person name="Van de Peer Y."/>
            <person name="Liu Z.J."/>
        </authorList>
    </citation>
    <scope>NUCLEOTIDE SEQUENCE</scope>
    <source>
        <strain evidence="3">SCP</strain>
    </source>
</reference>
<dbReference type="InterPro" id="IPR025525">
    <property type="entry name" value="hAT-like_transposase_RNase-H"/>
</dbReference>
<accession>A0AAV9B753</accession>
<feature type="domain" description="HAT C-terminal dimerisation" evidence="1">
    <location>
        <begin position="157"/>
        <end position="210"/>
    </location>
</feature>
<comment type="caution">
    <text evidence="3">The sequence shown here is derived from an EMBL/GenBank/DDBJ whole genome shotgun (WGS) entry which is preliminary data.</text>
</comment>
<evidence type="ECO:0000313" key="4">
    <source>
        <dbReference type="Proteomes" id="UP001179952"/>
    </source>
</evidence>